<dbReference type="InterPro" id="IPR004105">
    <property type="entry name" value="CheA-like_dim"/>
</dbReference>
<dbReference type="Gene3D" id="3.30.565.10">
    <property type="entry name" value="Histidine kinase-like ATPase, C-terminal domain"/>
    <property type="match status" value="1"/>
</dbReference>
<evidence type="ECO:0000259" key="13">
    <source>
        <dbReference type="PROSITE" id="PS50851"/>
    </source>
</evidence>
<dbReference type="InterPro" id="IPR051315">
    <property type="entry name" value="Bact_Chemotaxis_CheA"/>
</dbReference>
<dbReference type="SMART" id="SM01231">
    <property type="entry name" value="H-kinase_dim"/>
    <property type="match status" value="1"/>
</dbReference>
<dbReference type="SMART" id="SM00073">
    <property type="entry name" value="HPT"/>
    <property type="match status" value="1"/>
</dbReference>
<dbReference type="Pfam" id="PF01627">
    <property type="entry name" value="Hpt"/>
    <property type="match status" value="1"/>
</dbReference>
<evidence type="ECO:0000256" key="8">
    <source>
        <dbReference type="ARBA" id="ARBA00022777"/>
    </source>
</evidence>
<dbReference type="GO" id="GO:0005737">
    <property type="term" value="C:cytoplasm"/>
    <property type="evidence" value="ECO:0007669"/>
    <property type="project" value="InterPro"/>
</dbReference>
<dbReference type="SUPFAM" id="SSF55874">
    <property type="entry name" value="ATPase domain of HSP90 chaperone/DNA topoisomerase II/histidine kinase"/>
    <property type="match status" value="1"/>
</dbReference>
<dbReference type="EMBL" id="CP012159">
    <property type="protein sequence ID" value="AKT36206.1"/>
    <property type="molecule type" value="Genomic_DNA"/>
</dbReference>
<comment type="function">
    <text evidence="9">Involved in the transmission of sensory signals from the chemoreceptors to the flagellar motors. CheA is autophosphorylated; it can transfer its phosphate group to either CheB or CheY.</text>
</comment>
<dbReference type="InterPro" id="IPR004358">
    <property type="entry name" value="Sig_transdc_His_kin-like_C"/>
</dbReference>
<keyword evidence="8" id="KW-0418">Kinase</keyword>
<evidence type="ECO:0000256" key="3">
    <source>
        <dbReference type="ARBA" id="ARBA00021495"/>
    </source>
</evidence>
<dbReference type="Pfam" id="PF02895">
    <property type="entry name" value="H-kinase_dim"/>
    <property type="match status" value="1"/>
</dbReference>
<dbReference type="FunFam" id="3.30.565.10:FF:000016">
    <property type="entry name" value="Chemotaxis protein CheA, putative"/>
    <property type="match status" value="1"/>
</dbReference>
<dbReference type="GO" id="GO:0006935">
    <property type="term" value="P:chemotaxis"/>
    <property type="evidence" value="ECO:0007669"/>
    <property type="project" value="UniProtKB-KW"/>
</dbReference>
<dbReference type="SUPFAM" id="SSF50341">
    <property type="entry name" value="CheW-like"/>
    <property type="match status" value="1"/>
</dbReference>
<dbReference type="SUPFAM" id="SSF47226">
    <property type="entry name" value="Histidine-containing phosphotransfer domain, HPT domain"/>
    <property type="match status" value="1"/>
</dbReference>
<sequence length="704" mass="74213">MVDVAEFRSAYLAEVDDHLETAGAHLLSLERTAAQGRSDPRAVREVFRALHTIKGLSAMMGVETIVAISHRMEGLLRWLQQGSAPSPATIDVLFQGTRAIAQSVRALSEGAPPTEAPRPLLDALDALIVGSATSPPAHAPTLTLPEELAAKLSEAETQQLAAGVSAGRRALRVDFSPSPDLAERGLTITSVRERVGALSEIIKVVPFSRPPTEEAPAGLTFSLILLATAPDQTILDAAGLPPSALTPLLTQPKLSAALTTTDPPLIDAEEPSFEVDEVPRRGVLRVELGRIDEAMDRLSALVVTRYRLERCASEMAEVGAPVRELTRLLAEQARELRDLRSALLRVRMVPMSEILDRLPLVLRSLRRDTGKKVRLQIEGSGAELDKAVAERLLPAIIHIVRNAVDHGIESPEERAPTGKPDEGTLRINCSTVSSAALSISIADDGRGVDRASVAQRSGVASSAELDDTALLDLLCSPGLSTRLEATTTSGRGMGMNIARRVITTDLGGELTMTTTQGAGTTFTLRVPLTVAILDAFAFLCDGQHYVAPIAMIDEIVEIDPASVIHGPGGMPLFERRGTAVPVVPLSVALAGNTAPPRLPAARSLGAGSPGPSAQTPGIGARESDEARKALIVRRGGEATALTVDRLLGHREAVIRPLTDPLVQVTGVSGATDLGDGKPTLVLDLIALVGAVNGRRGALARVEGE</sequence>
<evidence type="ECO:0000256" key="10">
    <source>
        <dbReference type="PROSITE-ProRule" id="PRU00110"/>
    </source>
</evidence>
<evidence type="ECO:0000256" key="2">
    <source>
        <dbReference type="ARBA" id="ARBA00012438"/>
    </source>
</evidence>
<dbReference type="InterPro" id="IPR003594">
    <property type="entry name" value="HATPase_dom"/>
</dbReference>
<gene>
    <name evidence="15" type="ORF">CMC5_003200</name>
</gene>
<keyword evidence="4" id="KW-0145">Chemotaxis</keyword>
<dbReference type="AlphaFoldDB" id="A0A0K1E5Q5"/>
<dbReference type="Gene3D" id="2.30.30.40">
    <property type="entry name" value="SH3 Domains"/>
    <property type="match status" value="1"/>
</dbReference>
<dbReference type="PROSITE" id="PS50851">
    <property type="entry name" value="CHEW"/>
    <property type="match status" value="1"/>
</dbReference>
<evidence type="ECO:0000256" key="1">
    <source>
        <dbReference type="ARBA" id="ARBA00000085"/>
    </source>
</evidence>
<keyword evidence="7" id="KW-0547">Nucleotide-binding</keyword>
<dbReference type="PRINTS" id="PR00344">
    <property type="entry name" value="BCTRLSENSOR"/>
</dbReference>
<dbReference type="Pfam" id="PF02518">
    <property type="entry name" value="HATPase_c"/>
    <property type="match status" value="1"/>
</dbReference>
<evidence type="ECO:0000256" key="6">
    <source>
        <dbReference type="ARBA" id="ARBA00022679"/>
    </source>
</evidence>
<evidence type="ECO:0000313" key="15">
    <source>
        <dbReference type="EMBL" id="AKT36206.1"/>
    </source>
</evidence>
<dbReference type="InterPro" id="IPR005467">
    <property type="entry name" value="His_kinase_dom"/>
</dbReference>
<dbReference type="SMART" id="SM00260">
    <property type="entry name" value="CheW"/>
    <property type="match status" value="1"/>
</dbReference>
<dbReference type="PATRIC" id="fig|52.7.peg.343"/>
<dbReference type="InterPro" id="IPR036890">
    <property type="entry name" value="HATPase_C_sf"/>
</dbReference>
<evidence type="ECO:0000313" key="16">
    <source>
        <dbReference type="Proteomes" id="UP000067626"/>
    </source>
</evidence>
<feature type="domain" description="CheW-like" evidence="13">
    <location>
        <begin position="532"/>
        <end position="693"/>
    </location>
</feature>
<dbReference type="PROSITE" id="PS50894">
    <property type="entry name" value="HPT"/>
    <property type="match status" value="1"/>
</dbReference>
<accession>A0A0K1E5Q5</accession>
<protein>
    <recommendedName>
        <fullName evidence="3">Chemotaxis protein CheA</fullName>
        <ecNumber evidence="2">2.7.13.3</ecNumber>
    </recommendedName>
</protein>
<dbReference type="InterPro" id="IPR002545">
    <property type="entry name" value="CheW-lke_dom"/>
</dbReference>
<dbReference type="Pfam" id="PF01584">
    <property type="entry name" value="CheW"/>
    <property type="match status" value="1"/>
</dbReference>
<feature type="domain" description="Histidine kinase" evidence="12">
    <location>
        <begin position="289"/>
        <end position="530"/>
    </location>
</feature>
<feature type="domain" description="HPt" evidence="14">
    <location>
        <begin position="1"/>
        <end position="107"/>
    </location>
</feature>
<evidence type="ECO:0000256" key="5">
    <source>
        <dbReference type="ARBA" id="ARBA00022553"/>
    </source>
</evidence>
<evidence type="ECO:0000256" key="11">
    <source>
        <dbReference type="SAM" id="MobiDB-lite"/>
    </source>
</evidence>
<dbReference type="CDD" id="cd00088">
    <property type="entry name" value="HPT"/>
    <property type="match status" value="1"/>
</dbReference>
<keyword evidence="5 10" id="KW-0597">Phosphoprotein</keyword>
<evidence type="ECO:0000256" key="4">
    <source>
        <dbReference type="ARBA" id="ARBA00022500"/>
    </source>
</evidence>
<dbReference type="PANTHER" id="PTHR43395">
    <property type="entry name" value="SENSOR HISTIDINE KINASE CHEA"/>
    <property type="match status" value="1"/>
</dbReference>
<dbReference type="KEGG" id="ccro:CMC5_003200"/>
<dbReference type="Gene3D" id="1.20.120.160">
    <property type="entry name" value="HPT domain"/>
    <property type="match status" value="1"/>
</dbReference>
<feature type="modified residue" description="Phosphohistidine" evidence="10">
    <location>
        <position position="51"/>
    </location>
</feature>
<dbReference type="PROSITE" id="PS50109">
    <property type="entry name" value="HIS_KIN"/>
    <property type="match status" value="1"/>
</dbReference>
<dbReference type="InterPro" id="IPR008207">
    <property type="entry name" value="Sig_transdc_His_kin_Hpt_dom"/>
</dbReference>
<evidence type="ECO:0000259" key="12">
    <source>
        <dbReference type="PROSITE" id="PS50109"/>
    </source>
</evidence>
<name>A0A0K1E5Q5_CHOCO</name>
<keyword evidence="16" id="KW-1185">Reference proteome</keyword>
<feature type="region of interest" description="Disordered" evidence="11">
    <location>
        <begin position="598"/>
        <end position="620"/>
    </location>
</feature>
<comment type="catalytic activity">
    <reaction evidence="1">
        <text>ATP + protein L-histidine = ADP + protein N-phospho-L-histidine.</text>
        <dbReference type="EC" id="2.7.13.3"/>
    </reaction>
</comment>
<dbReference type="InterPro" id="IPR036061">
    <property type="entry name" value="CheW-like_dom_sf"/>
</dbReference>
<dbReference type="RefSeq" id="WP_063796458.1">
    <property type="nucleotide sequence ID" value="NZ_CP012159.1"/>
</dbReference>
<proteinExistence type="predicted"/>
<organism evidence="15 16">
    <name type="scientific">Chondromyces crocatus</name>
    <dbReference type="NCBI Taxonomy" id="52"/>
    <lineage>
        <taxon>Bacteria</taxon>
        <taxon>Pseudomonadati</taxon>
        <taxon>Myxococcota</taxon>
        <taxon>Polyangia</taxon>
        <taxon>Polyangiales</taxon>
        <taxon>Polyangiaceae</taxon>
        <taxon>Chondromyces</taxon>
    </lineage>
</organism>
<dbReference type="SMART" id="SM00387">
    <property type="entry name" value="HATPase_c"/>
    <property type="match status" value="1"/>
</dbReference>
<dbReference type="EC" id="2.7.13.3" evidence="2"/>
<reference evidence="15 16" key="1">
    <citation type="submission" date="2015-07" db="EMBL/GenBank/DDBJ databases">
        <title>Genome analysis of myxobacterium Chondromyces crocatus Cm c5 reveals a high potential for natural compound synthesis and the genetic basis for the loss of fruiting body formation.</title>
        <authorList>
            <person name="Zaburannyi N."/>
            <person name="Bunk B."/>
            <person name="Maier J."/>
            <person name="Overmann J."/>
            <person name="Mueller R."/>
        </authorList>
    </citation>
    <scope>NUCLEOTIDE SEQUENCE [LARGE SCALE GENOMIC DNA]</scope>
    <source>
        <strain evidence="15 16">Cm c5</strain>
    </source>
</reference>
<keyword evidence="6" id="KW-0808">Transferase</keyword>
<dbReference type="GO" id="GO:0000155">
    <property type="term" value="F:phosphorelay sensor kinase activity"/>
    <property type="evidence" value="ECO:0007669"/>
    <property type="project" value="InterPro"/>
</dbReference>
<evidence type="ECO:0000256" key="9">
    <source>
        <dbReference type="ARBA" id="ARBA00035100"/>
    </source>
</evidence>
<evidence type="ECO:0000259" key="14">
    <source>
        <dbReference type="PROSITE" id="PS50894"/>
    </source>
</evidence>
<dbReference type="PANTHER" id="PTHR43395:SF10">
    <property type="entry name" value="CHEMOTAXIS PROTEIN CHEA"/>
    <property type="match status" value="1"/>
</dbReference>
<dbReference type="Proteomes" id="UP000067626">
    <property type="component" value="Chromosome"/>
</dbReference>
<evidence type="ECO:0000256" key="7">
    <source>
        <dbReference type="ARBA" id="ARBA00022741"/>
    </source>
</evidence>
<dbReference type="STRING" id="52.CMC5_003200"/>
<dbReference type="InterPro" id="IPR036641">
    <property type="entry name" value="HPT_dom_sf"/>
</dbReference>